<dbReference type="GO" id="GO:0016705">
    <property type="term" value="F:oxidoreductase activity, acting on paired donors, with incorporation or reduction of molecular oxygen"/>
    <property type="evidence" value="ECO:0007669"/>
    <property type="project" value="InterPro"/>
</dbReference>
<dbReference type="Gene3D" id="3.20.20.30">
    <property type="entry name" value="Luciferase-like domain"/>
    <property type="match status" value="1"/>
</dbReference>
<dbReference type="SUPFAM" id="SSF51679">
    <property type="entry name" value="Bacterial luciferase-like"/>
    <property type="match status" value="1"/>
</dbReference>
<evidence type="ECO:0000256" key="3">
    <source>
        <dbReference type="ARBA" id="ARBA00023002"/>
    </source>
</evidence>
<dbReference type="RefSeq" id="WP_184807815.1">
    <property type="nucleotide sequence ID" value="NZ_JACIIZ010000030.1"/>
</dbReference>
<name>A0A7X0B3Z2_9PROT</name>
<feature type="binding site" evidence="6">
    <location>
        <position position="99"/>
    </location>
    <ligand>
        <name>FMN</name>
        <dbReference type="ChEBI" id="CHEBI:58210"/>
    </ligand>
</feature>
<dbReference type="InterPro" id="IPR036661">
    <property type="entry name" value="Luciferase-like_sf"/>
</dbReference>
<dbReference type="Pfam" id="PF00296">
    <property type="entry name" value="Bac_luciferase"/>
    <property type="match status" value="1"/>
</dbReference>
<evidence type="ECO:0000256" key="6">
    <source>
        <dbReference type="PIRSR" id="PIRSR000337-1"/>
    </source>
</evidence>
<evidence type="ECO:0000313" key="8">
    <source>
        <dbReference type="EMBL" id="MBB6255303.1"/>
    </source>
</evidence>
<dbReference type="InterPro" id="IPR051260">
    <property type="entry name" value="Diverse_substr_monoxygenases"/>
</dbReference>
<sequence length="449" mass="49195">MTQRFLKLGAFLSGNGSHGGSWRLPGVAPDAGTSFDLYRHVAQKLEAGKFDALFMNDTVSVPELDPHVLARNPQAVRWDPLTLLPALAVVTRHLGLIATANTTYNEPFTLARRFASLDQLSGGRAGWNLVTSLGGGENYNRDDHVLHAQRYERAEEFFNVITGLWDSWEDDAVVGDKDSGIYLDVDKLHVLNHKGPHFQVKGPLNAPRPPQGYPVLAQAGSSDPGRELAARTADLVFTAAQTLEEAQAFIRDVKGRAAKYGRHPDSLKVLPGVSVITAPTQAEAQAKYDQLQDLLDPAASLKGISNFINIGVDLSAHPLDGPVPLPDVIPETNTHKSRQRLVLDLIRRENPTIRQLFRKLTAGGHRILIGTPETVADDFAAWFHQGGADGFNIMFSHLPGGVDDFVDLVVPELQRRGLFRTEYEGRTLRENLGLARPGNRFADGGKRRA</sequence>
<keyword evidence="1 6" id="KW-0285">Flavoprotein</keyword>
<evidence type="ECO:0000256" key="2">
    <source>
        <dbReference type="ARBA" id="ARBA00022643"/>
    </source>
</evidence>
<evidence type="ECO:0000256" key="1">
    <source>
        <dbReference type="ARBA" id="ARBA00022630"/>
    </source>
</evidence>
<reference evidence="8 9" key="1">
    <citation type="submission" date="2020-08" db="EMBL/GenBank/DDBJ databases">
        <title>Genomic Encyclopedia of Type Strains, Phase IV (KMG-IV): sequencing the most valuable type-strain genomes for metagenomic binning, comparative biology and taxonomic classification.</title>
        <authorList>
            <person name="Goeker M."/>
        </authorList>
    </citation>
    <scope>NUCLEOTIDE SEQUENCE [LARGE SCALE GENOMIC DNA]</scope>
    <source>
        <strain evidence="8 9">DSM 22198</strain>
    </source>
</reference>
<dbReference type="AlphaFoldDB" id="A0A7X0B3Z2"/>
<dbReference type="InterPro" id="IPR016215">
    <property type="entry name" value="NTA_MOA"/>
</dbReference>
<keyword evidence="9" id="KW-1185">Reference proteome</keyword>
<dbReference type="Proteomes" id="UP000539175">
    <property type="component" value="Unassembled WGS sequence"/>
</dbReference>
<dbReference type="PIRSF" id="PIRSF000337">
    <property type="entry name" value="NTA_MOA"/>
    <property type="match status" value="1"/>
</dbReference>
<dbReference type="CDD" id="cd01095">
    <property type="entry name" value="Nitrilotriacetate_monoxgenase"/>
    <property type="match status" value="1"/>
</dbReference>
<dbReference type="EMBL" id="JACIIZ010000030">
    <property type="protein sequence ID" value="MBB6255303.1"/>
    <property type="molecule type" value="Genomic_DNA"/>
</dbReference>
<dbReference type="PANTHER" id="PTHR30011:SF16">
    <property type="entry name" value="C2H2 FINGER DOMAIN TRANSCRIPTION FACTOR (EUROFUNG)-RELATED"/>
    <property type="match status" value="1"/>
</dbReference>
<keyword evidence="2 6" id="KW-0288">FMN</keyword>
<feature type="binding site" evidence="6">
    <location>
        <position position="151"/>
    </location>
    <ligand>
        <name>FMN</name>
        <dbReference type="ChEBI" id="CHEBI:58210"/>
    </ligand>
</feature>
<evidence type="ECO:0000256" key="4">
    <source>
        <dbReference type="ARBA" id="ARBA00023033"/>
    </source>
</evidence>
<feature type="binding site" evidence="6">
    <location>
        <position position="222"/>
    </location>
    <ligand>
        <name>FMN</name>
        <dbReference type="ChEBI" id="CHEBI:58210"/>
    </ligand>
</feature>
<feature type="binding site" evidence="6">
    <location>
        <position position="57"/>
    </location>
    <ligand>
        <name>FMN</name>
        <dbReference type="ChEBI" id="CHEBI:58210"/>
    </ligand>
</feature>
<evidence type="ECO:0000313" key="9">
    <source>
        <dbReference type="Proteomes" id="UP000539175"/>
    </source>
</evidence>
<dbReference type="NCBIfam" id="TIGR03860">
    <property type="entry name" value="FMN_nitrolo"/>
    <property type="match status" value="1"/>
</dbReference>
<protein>
    <submittedName>
        <fullName evidence="8">FMN-dependent oxidoreductase (Nitrilotriacetate monooxygenase family)</fullName>
    </submittedName>
</protein>
<accession>A0A7X0B3Z2</accession>
<feature type="binding site" evidence="6">
    <location>
        <position position="147"/>
    </location>
    <ligand>
        <name>FMN</name>
        <dbReference type="ChEBI" id="CHEBI:58210"/>
    </ligand>
</feature>
<comment type="similarity">
    <text evidence="5">Belongs to the NtaA/SnaA/DszA monooxygenase family.</text>
</comment>
<comment type="caution">
    <text evidence="8">The sequence shown here is derived from an EMBL/GenBank/DDBJ whole genome shotgun (WGS) entry which is preliminary data.</text>
</comment>
<dbReference type="PANTHER" id="PTHR30011">
    <property type="entry name" value="ALKANESULFONATE MONOOXYGENASE-RELATED"/>
    <property type="match status" value="1"/>
</dbReference>
<evidence type="ECO:0000259" key="7">
    <source>
        <dbReference type="Pfam" id="PF00296"/>
    </source>
</evidence>
<keyword evidence="4 8" id="KW-0503">Monooxygenase</keyword>
<feature type="binding site" evidence="6">
    <location>
        <position position="221"/>
    </location>
    <ligand>
        <name>FMN</name>
        <dbReference type="ChEBI" id="CHEBI:58210"/>
    </ligand>
</feature>
<dbReference type="InterPro" id="IPR011251">
    <property type="entry name" value="Luciferase-like_dom"/>
</dbReference>
<feature type="domain" description="Luciferase-like" evidence="7">
    <location>
        <begin position="29"/>
        <end position="389"/>
    </location>
</feature>
<organism evidence="8 9">
    <name type="scientific">Nitrospirillum iridis</name>
    <dbReference type="NCBI Taxonomy" id="765888"/>
    <lineage>
        <taxon>Bacteria</taxon>
        <taxon>Pseudomonadati</taxon>
        <taxon>Pseudomonadota</taxon>
        <taxon>Alphaproteobacteria</taxon>
        <taxon>Rhodospirillales</taxon>
        <taxon>Azospirillaceae</taxon>
        <taxon>Nitrospirillum</taxon>
    </lineage>
</organism>
<gene>
    <name evidence="8" type="ORF">FHS74_005902</name>
</gene>
<dbReference type="GO" id="GO:0004497">
    <property type="term" value="F:monooxygenase activity"/>
    <property type="evidence" value="ECO:0007669"/>
    <property type="project" value="UniProtKB-KW"/>
</dbReference>
<evidence type="ECO:0000256" key="5">
    <source>
        <dbReference type="ARBA" id="ARBA00033748"/>
    </source>
</evidence>
<keyword evidence="3" id="KW-0560">Oxidoreductase</keyword>
<proteinExistence type="inferred from homology"/>